<keyword evidence="1" id="KW-0812">Transmembrane</keyword>
<reference evidence="2" key="1">
    <citation type="submission" date="2020-10" db="EMBL/GenBank/DDBJ databases">
        <authorList>
            <person name="Gilroy R."/>
        </authorList>
    </citation>
    <scope>NUCLEOTIDE SEQUENCE</scope>
    <source>
        <strain evidence="2">ChiSjej1B19-7085</strain>
    </source>
</reference>
<feature type="transmembrane region" description="Helical" evidence="1">
    <location>
        <begin position="152"/>
        <end position="185"/>
    </location>
</feature>
<name>A0A9D1J0F7_9FIRM</name>
<evidence type="ECO:0000313" key="2">
    <source>
        <dbReference type="EMBL" id="HIR56377.1"/>
    </source>
</evidence>
<feature type="transmembrane region" description="Helical" evidence="1">
    <location>
        <begin position="119"/>
        <end position="140"/>
    </location>
</feature>
<dbReference type="InterPro" id="IPR021359">
    <property type="entry name" value="DUF2812"/>
</dbReference>
<dbReference type="AlphaFoldDB" id="A0A9D1J0F7"/>
<dbReference type="EMBL" id="DVHF01000022">
    <property type="protein sequence ID" value="HIR56377.1"/>
    <property type="molecule type" value="Genomic_DNA"/>
</dbReference>
<feature type="transmembrane region" description="Helical" evidence="1">
    <location>
        <begin position="206"/>
        <end position="227"/>
    </location>
</feature>
<organism evidence="2 3">
    <name type="scientific">Candidatus Gallacutalibacter pullicola</name>
    <dbReference type="NCBI Taxonomy" id="2840830"/>
    <lineage>
        <taxon>Bacteria</taxon>
        <taxon>Bacillati</taxon>
        <taxon>Bacillota</taxon>
        <taxon>Clostridia</taxon>
        <taxon>Eubacteriales</taxon>
        <taxon>Candidatus Gallacutalibacter</taxon>
    </lineage>
</organism>
<keyword evidence="1" id="KW-1133">Transmembrane helix</keyword>
<dbReference type="Pfam" id="PF11193">
    <property type="entry name" value="DUF2812"/>
    <property type="match status" value="1"/>
</dbReference>
<proteinExistence type="predicted"/>
<evidence type="ECO:0000256" key="1">
    <source>
        <dbReference type="SAM" id="Phobius"/>
    </source>
</evidence>
<keyword evidence="1" id="KW-0472">Membrane</keyword>
<dbReference type="Proteomes" id="UP000886785">
    <property type="component" value="Unassembled WGS sequence"/>
</dbReference>
<sequence length="373" mass="42152">MKHTYRIHPENYDVGRMERFYSRMAAKGWRLEKRGPYLSRFRRADPETLTCRIELSGVDGMPEEQIALYEDAGWQLAAHYQFINVFFAPSDSGAPEFYSDPAQQAATYTAIRKSYRNSFIGLFVYTLVYALLIFLGGYGGSLVRFFGNLQLAFFTCTMAMCAILMLLLSCWYGQLHAVLCLRAVCRRMKSGKPFDHDRSLFPPLRWIGYGLAAAVAVLAALGVWEYISSRPYPMPQERDGPYLLLSDLGYDGERTYTVRESNLSETAHGVTPLASWWDTQEFVELDDGQTAAIYQLVLEVSSPEQAMDLVSALMETSTFRLEFSPVEMDGLDAAWANELDLVAVKGNRVYSITRILPDGEARIILDAIAQCQK</sequence>
<gene>
    <name evidence="2" type="ORF">IAA54_01810</name>
</gene>
<reference evidence="2" key="2">
    <citation type="journal article" date="2021" name="PeerJ">
        <title>Extensive microbial diversity within the chicken gut microbiome revealed by metagenomics and culture.</title>
        <authorList>
            <person name="Gilroy R."/>
            <person name="Ravi A."/>
            <person name="Getino M."/>
            <person name="Pursley I."/>
            <person name="Horton D.L."/>
            <person name="Alikhan N.F."/>
            <person name="Baker D."/>
            <person name="Gharbi K."/>
            <person name="Hall N."/>
            <person name="Watson M."/>
            <person name="Adriaenssens E.M."/>
            <person name="Foster-Nyarko E."/>
            <person name="Jarju S."/>
            <person name="Secka A."/>
            <person name="Antonio M."/>
            <person name="Oren A."/>
            <person name="Chaudhuri R.R."/>
            <person name="La Ragione R."/>
            <person name="Hildebrand F."/>
            <person name="Pallen M.J."/>
        </authorList>
    </citation>
    <scope>NUCLEOTIDE SEQUENCE</scope>
    <source>
        <strain evidence="2">ChiSjej1B19-7085</strain>
    </source>
</reference>
<protein>
    <submittedName>
        <fullName evidence="2">DUF2812 domain-containing protein</fullName>
    </submittedName>
</protein>
<comment type="caution">
    <text evidence="2">The sequence shown here is derived from an EMBL/GenBank/DDBJ whole genome shotgun (WGS) entry which is preliminary data.</text>
</comment>
<evidence type="ECO:0000313" key="3">
    <source>
        <dbReference type="Proteomes" id="UP000886785"/>
    </source>
</evidence>
<accession>A0A9D1J0F7</accession>